<dbReference type="Proteomes" id="UP000630528">
    <property type="component" value="Unassembled WGS sequence"/>
</dbReference>
<organism evidence="3 4">
    <name type="scientific">Ramlibacter ginsenosidimutans</name>
    <dbReference type="NCBI Taxonomy" id="502333"/>
    <lineage>
        <taxon>Bacteria</taxon>
        <taxon>Pseudomonadati</taxon>
        <taxon>Pseudomonadota</taxon>
        <taxon>Betaproteobacteria</taxon>
        <taxon>Burkholderiales</taxon>
        <taxon>Comamonadaceae</taxon>
        <taxon>Ramlibacter</taxon>
    </lineage>
</organism>
<name>A0A934WLE9_9BURK</name>
<dbReference type="SUPFAM" id="SSF53850">
    <property type="entry name" value="Periplasmic binding protein-like II"/>
    <property type="match status" value="1"/>
</dbReference>
<dbReference type="Gene3D" id="3.40.190.10">
    <property type="entry name" value="Periplasmic binding protein-like II"/>
    <property type="match status" value="1"/>
</dbReference>
<comment type="similarity">
    <text evidence="1">Belongs to the UPF0065 (bug) family.</text>
</comment>
<dbReference type="InterPro" id="IPR042100">
    <property type="entry name" value="Bug_dom1"/>
</dbReference>
<keyword evidence="4" id="KW-1185">Reference proteome</keyword>
<evidence type="ECO:0000256" key="2">
    <source>
        <dbReference type="SAM" id="SignalP"/>
    </source>
</evidence>
<dbReference type="InterPro" id="IPR006311">
    <property type="entry name" value="TAT_signal"/>
</dbReference>
<evidence type="ECO:0000313" key="4">
    <source>
        <dbReference type="Proteomes" id="UP000630528"/>
    </source>
</evidence>
<dbReference type="RefSeq" id="WP_201166392.1">
    <property type="nucleotide sequence ID" value="NZ_JAEPWM010000001.1"/>
</dbReference>
<comment type="caution">
    <text evidence="3">The sequence shown here is derived from an EMBL/GenBank/DDBJ whole genome shotgun (WGS) entry which is preliminary data.</text>
</comment>
<dbReference type="CDD" id="cd07012">
    <property type="entry name" value="PBP2_Bug_TTT"/>
    <property type="match status" value="1"/>
</dbReference>
<proteinExistence type="inferred from homology"/>
<feature type="signal peptide" evidence="2">
    <location>
        <begin position="1"/>
        <end position="29"/>
    </location>
</feature>
<sequence length="328" mass="34522">MNPFSRRRALAAASLAGLAALGLLDAAHATDAPTFPSRPITIVVGYSPGGANDVLARIYADKLGAELGQPVIVENRPGVAAIIGSQYVANAKPDGYTLLMGASGPMVFNHALYRKLPYKQGDFAPISLVGTFPLVLLTQASNPAKNLAELVDASKKQPDKSNYGASAASFQLITELFNGQTGARFAHVPYKGSNDSILAVMSGDVTMTLVDAGPATTALQGSRVKALAVTSGERLKSLPQVPTMKELGIDLSVTLWSGLLAPAATPQPVIDRLNQAIVRVGEMPEVKARITALSIDPVTSSPQAFAQRIASEIKFWSQVAREKNIYAD</sequence>
<dbReference type="PANTHER" id="PTHR42928:SF5">
    <property type="entry name" value="BLR1237 PROTEIN"/>
    <property type="match status" value="1"/>
</dbReference>
<dbReference type="AlphaFoldDB" id="A0A934WLE9"/>
<dbReference type="Gene3D" id="3.40.190.150">
    <property type="entry name" value="Bordetella uptake gene, domain 1"/>
    <property type="match status" value="1"/>
</dbReference>
<reference evidence="3" key="1">
    <citation type="journal article" date="2012" name="J. Microbiol. Biotechnol.">
        <title>Ramlibacter ginsenosidimutans sp. nov., with ginsenoside-converting activity.</title>
        <authorList>
            <person name="Wang L."/>
            <person name="An D.S."/>
            <person name="Kim S.G."/>
            <person name="Jin F.X."/>
            <person name="Kim S.C."/>
            <person name="Lee S.T."/>
            <person name="Im W.T."/>
        </authorList>
    </citation>
    <scope>NUCLEOTIDE SEQUENCE</scope>
    <source>
        <strain evidence="3">KACC 17527</strain>
    </source>
</reference>
<dbReference type="InterPro" id="IPR005064">
    <property type="entry name" value="BUG"/>
</dbReference>
<keyword evidence="2" id="KW-0732">Signal</keyword>
<dbReference type="EMBL" id="JAEPWM010000001">
    <property type="protein sequence ID" value="MBK6005027.1"/>
    <property type="molecule type" value="Genomic_DNA"/>
</dbReference>
<reference evidence="3" key="2">
    <citation type="submission" date="2021-01" db="EMBL/GenBank/DDBJ databases">
        <authorList>
            <person name="Kang M."/>
        </authorList>
    </citation>
    <scope>NUCLEOTIDE SEQUENCE</scope>
    <source>
        <strain evidence="3">KACC 17527</strain>
    </source>
</reference>
<dbReference type="Pfam" id="PF03401">
    <property type="entry name" value="TctC"/>
    <property type="match status" value="1"/>
</dbReference>
<gene>
    <name evidence="3" type="ORF">JJB11_02885</name>
</gene>
<accession>A0A934WLE9</accession>
<dbReference type="PANTHER" id="PTHR42928">
    <property type="entry name" value="TRICARBOXYLATE-BINDING PROTEIN"/>
    <property type="match status" value="1"/>
</dbReference>
<dbReference type="PIRSF" id="PIRSF017082">
    <property type="entry name" value="YflP"/>
    <property type="match status" value="1"/>
</dbReference>
<feature type="chain" id="PRO_5037872442" evidence="2">
    <location>
        <begin position="30"/>
        <end position="328"/>
    </location>
</feature>
<evidence type="ECO:0000256" key="1">
    <source>
        <dbReference type="ARBA" id="ARBA00006987"/>
    </source>
</evidence>
<protein>
    <submittedName>
        <fullName evidence="3">Tripartite tricarboxylate transporter substrate binding protein</fullName>
    </submittedName>
</protein>
<dbReference type="PROSITE" id="PS51318">
    <property type="entry name" value="TAT"/>
    <property type="match status" value="1"/>
</dbReference>
<evidence type="ECO:0000313" key="3">
    <source>
        <dbReference type="EMBL" id="MBK6005027.1"/>
    </source>
</evidence>